<dbReference type="InterPro" id="IPR023753">
    <property type="entry name" value="FAD/NAD-binding_dom"/>
</dbReference>
<comment type="cofactor">
    <cofactor evidence="13 15">
        <name>FAD</name>
        <dbReference type="ChEBI" id="CHEBI:57692"/>
    </cofactor>
    <text evidence="13 15">Binds 1 FAD per subunit.</text>
</comment>
<evidence type="ECO:0000256" key="15">
    <source>
        <dbReference type="RuleBase" id="RU003692"/>
    </source>
</evidence>
<dbReference type="Pfam" id="PF02852">
    <property type="entry name" value="Pyr_redox_dim"/>
    <property type="match status" value="1"/>
</dbReference>
<dbReference type="EMBL" id="VBOW01000020">
    <property type="protein sequence ID" value="TMQ59693.1"/>
    <property type="molecule type" value="Genomic_DNA"/>
</dbReference>
<dbReference type="AlphaFoldDB" id="A0A538T7R8"/>
<dbReference type="InterPro" id="IPR001100">
    <property type="entry name" value="Pyr_nuc-diS_OxRdtase"/>
</dbReference>
<evidence type="ECO:0000256" key="5">
    <source>
        <dbReference type="ARBA" id="ARBA00022630"/>
    </source>
</evidence>
<organism evidence="18 19">
    <name type="scientific">Eiseniibacteriota bacterium</name>
    <dbReference type="NCBI Taxonomy" id="2212470"/>
    <lineage>
        <taxon>Bacteria</taxon>
        <taxon>Candidatus Eiseniibacteriota</taxon>
    </lineage>
</organism>
<evidence type="ECO:0000256" key="3">
    <source>
        <dbReference type="ARBA" id="ARBA00012608"/>
    </source>
</evidence>
<dbReference type="PRINTS" id="PR00411">
    <property type="entry name" value="PNDRDTASEI"/>
</dbReference>
<evidence type="ECO:0000256" key="4">
    <source>
        <dbReference type="ARBA" id="ARBA00022490"/>
    </source>
</evidence>
<dbReference type="GO" id="GO:0050660">
    <property type="term" value="F:flavin adenine dinucleotide binding"/>
    <property type="evidence" value="ECO:0007669"/>
    <property type="project" value="InterPro"/>
</dbReference>
<feature type="domain" description="Pyridine nucleotide-disulphide oxidoreductase dimerisation" evidence="16">
    <location>
        <begin position="346"/>
        <end position="454"/>
    </location>
</feature>
<dbReference type="PRINTS" id="PR00368">
    <property type="entry name" value="FADPNR"/>
</dbReference>
<evidence type="ECO:0000313" key="18">
    <source>
        <dbReference type="EMBL" id="TMQ59693.1"/>
    </source>
</evidence>
<keyword evidence="10 15" id="KW-0676">Redox-active center</keyword>
<feature type="binding site" evidence="13">
    <location>
        <position position="52"/>
    </location>
    <ligand>
        <name>FAD</name>
        <dbReference type="ChEBI" id="CHEBI:57692"/>
    </ligand>
</feature>
<reference evidence="18 19" key="1">
    <citation type="journal article" date="2019" name="Nat. Microbiol.">
        <title>Mediterranean grassland soil C-N compound turnover is dependent on rainfall and depth, and is mediated by genomically divergent microorganisms.</title>
        <authorList>
            <person name="Diamond S."/>
            <person name="Andeer P.F."/>
            <person name="Li Z."/>
            <person name="Crits-Christoph A."/>
            <person name="Burstein D."/>
            <person name="Anantharaman K."/>
            <person name="Lane K.R."/>
            <person name="Thomas B.C."/>
            <person name="Pan C."/>
            <person name="Northen T.R."/>
            <person name="Banfield J.F."/>
        </authorList>
    </citation>
    <scope>NUCLEOTIDE SEQUENCE [LARGE SCALE GENOMIC DNA]</scope>
    <source>
        <strain evidence="18">WS_6</strain>
    </source>
</reference>
<dbReference type="GO" id="GO:0004148">
    <property type="term" value="F:dihydrolipoyl dehydrogenase (NADH) activity"/>
    <property type="evidence" value="ECO:0007669"/>
    <property type="project" value="UniProtKB-EC"/>
</dbReference>
<dbReference type="SUPFAM" id="SSF51905">
    <property type="entry name" value="FAD/NAD(P)-binding domain"/>
    <property type="match status" value="1"/>
</dbReference>
<evidence type="ECO:0000259" key="17">
    <source>
        <dbReference type="Pfam" id="PF07992"/>
    </source>
</evidence>
<evidence type="ECO:0000256" key="1">
    <source>
        <dbReference type="ARBA" id="ARBA00004496"/>
    </source>
</evidence>
<keyword evidence="13" id="KW-0547">Nucleotide-binding</keyword>
<evidence type="ECO:0000256" key="6">
    <source>
        <dbReference type="ARBA" id="ARBA00022827"/>
    </source>
</evidence>
<evidence type="ECO:0000256" key="7">
    <source>
        <dbReference type="ARBA" id="ARBA00023002"/>
    </source>
</evidence>
<proteinExistence type="inferred from homology"/>
<dbReference type="InterPro" id="IPR006258">
    <property type="entry name" value="Lipoamide_DH"/>
</dbReference>
<feature type="disulfide bond" description="Redox-active" evidence="14">
    <location>
        <begin position="43"/>
        <end position="48"/>
    </location>
</feature>
<evidence type="ECO:0000256" key="14">
    <source>
        <dbReference type="PIRSR" id="PIRSR000350-4"/>
    </source>
</evidence>
<evidence type="ECO:0000259" key="16">
    <source>
        <dbReference type="Pfam" id="PF02852"/>
    </source>
</evidence>
<keyword evidence="6 13" id="KW-0274">FAD</keyword>
<dbReference type="InterPro" id="IPR050151">
    <property type="entry name" value="Class-I_Pyr_Nuc-Dis_Oxidored"/>
</dbReference>
<dbReference type="InterPro" id="IPR004099">
    <property type="entry name" value="Pyr_nucl-diS_OxRdtase_dimer"/>
</dbReference>
<dbReference type="GO" id="GO:0005737">
    <property type="term" value="C:cytoplasm"/>
    <property type="evidence" value="ECO:0007669"/>
    <property type="project" value="UniProtKB-SubCell"/>
</dbReference>
<evidence type="ECO:0000256" key="9">
    <source>
        <dbReference type="ARBA" id="ARBA00023157"/>
    </source>
</evidence>
<keyword evidence="7 15" id="KW-0560">Oxidoreductase</keyword>
<evidence type="ECO:0000313" key="19">
    <source>
        <dbReference type="Proteomes" id="UP000316852"/>
    </source>
</evidence>
<keyword evidence="9" id="KW-1015">Disulfide bond</keyword>
<dbReference type="InterPro" id="IPR036188">
    <property type="entry name" value="FAD/NAD-bd_sf"/>
</dbReference>
<dbReference type="PROSITE" id="PS00076">
    <property type="entry name" value="PYRIDINE_REDOX_1"/>
    <property type="match status" value="1"/>
</dbReference>
<comment type="caution">
    <text evidence="18">The sequence shown here is derived from an EMBL/GenBank/DDBJ whole genome shotgun (WGS) entry which is preliminary data.</text>
</comment>
<dbReference type="Gene3D" id="3.50.50.60">
    <property type="entry name" value="FAD/NAD(P)-binding domain"/>
    <property type="match status" value="2"/>
</dbReference>
<keyword evidence="4" id="KW-0963">Cytoplasm</keyword>
<feature type="active site" description="Proton acceptor" evidence="12">
    <location>
        <position position="444"/>
    </location>
</feature>
<gene>
    <name evidence="18" type="primary">lpdA</name>
    <name evidence="18" type="ORF">E6K76_04165</name>
</gene>
<name>A0A538T7R8_UNCEI</name>
<feature type="binding site" evidence="13">
    <location>
        <position position="204"/>
    </location>
    <ligand>
        <name>NAD(+)</name>
        <dbReference type="ChEBI" id="CHEBI:57540"/>
    </ligand>
</feature>
<feature type="binding site" evidence="13">
    <location>
        <position position="115"/>
    </location>
    <ligand>
        <name>FAD</name>
        <dbReference type="ChEBI" id="CHEBI:57692"/>
    </ligand>
</feature>
<feature type="domain" description="FAD/NAD(P)-binding" evidence="17">
    <location>
        <begin position="6"/>
        <end position="326"/>
    </location>
</feature>
<dbReference type="Proteomes" id="UP000316852">
    <property type="component" value="Unassembled WGS sequence"/>
</dbReference>
<feature type="binding site" evidence="13">
    <location>
        <begin position="144"/>
        <end position="146"/>
    </location>
    <ligand>
        <name>FAD</name>
        <dbReference type="ChEBI" id="CHEBI:57692"/>
    </ligand>
</feature>
<dbReference type="Gene3D" id="3.30.390.30">
    <property type="match status" value="1"/>
</dbReference>
<protein>
    <recommendedName>
        <fullName evidence="3 15">Dihydrolipoyl dehydrogenase</fullName>
        <ecNumber evidence="3 15">1.8.1.4</ecNumber>
    </recommendedName>
</protein>
<dbReference type="PIRSF" id="PIRSF000350">
    <property type="entry name" value="Mercury_reductase_MerA"/>
    <property type="match status" value="1"/>
</dbReference>
<dbReference type="NCBIfam" id="TIGR01350">
    <property type="entry name" value="lipoamide_DH"/>
    <property type="match status" value="1"/>
</dbReference>
<comment type="miscellaneous">
    <text evidence="15">The active site is a redox-active disulfide bond.</text>
</comment>
<comment type="subcellular location">
    <subcellularLocation>
        <location evidence="1">Cytoplasm</location>
    </subcellularLocation>
</comment>
<dbReference type="EC" id="1.8.1.4" evidence="3 15"/>
<dbReference type="InterPro" id="IPR012999">
    <property type="entry name" value="Pyr_OxRdtase_I_AS"/>
</dbReference>
<evidence type="ECO:0000256" key="11">
    <source>
        <dbReference type="ARBA" id="ARBA00049187"/>
    </source>
</evidence>
<evidence type="ECO:0000256" key="8">
    <source>
        <dbReference type="ARBA" id="ARBA00023027"/>
    </source>
</evidence>
<evidence type="ECO:0000256" key="12">
    <source>
        <dbReference type="PIRSR" id="PIRSR000350-2"/>
    </source>
</evidence>
<accession>A0A538T7R8</accession>
<keyword evidence="5 15" id="KW-0285">Flavoprotein</keyword>
<evidence type="ECO:0000256" key="2">
    <source>
        <dbReference type="ARBA" id="ARBA00007532"/>
    </source>
</evidence>
<comment type="catalytic activity">
    <reaction evidence="11 15">
        <text>N(6)-[(R)-dihydrolipoyl]-L-lysyl-[protein] + NAD(+) = N(6)-[(R)-lipoyl]-L-lysyl-[protein] + NADH + H(+)</text>
        <dbReference type="Rhea" id="RHEA:15045"/>
        <dbReference type="Rhea" id="RHEA-COMP:10474"/>
        <dbReference type="Rhea" id="RHEA-COMP:10475"/>
        <dbReference type="ChEBI" id="CHEBI:15378"/>
        <dbReference type="ChEBI" id="CHEBI:57540"/>
        <dbReference type="ChEBI" id="CHEBI:57945"/>
        <dbReference type="ChEBI" id="CHEBI:83099"/>
        <dbReference type="ChEBI" id="CHEBI:83100"/>
        <dbReference type="EC" id="1.8.1.4"/>
    </reaction>
</comment>
<dbReference type="PANTHER" id="PTHR22912">
    <property type="entry name" value="DISULFIDE OXIDOREDUCTASE"/>
    <property type="match status" value="1"/>
</dbReference>
<dbReference type="Pfam" id="PF07992">
    <property type="entry name" value="Pyr_redox_2"/>
    <property type="match status" value="1"/>
</dbReference>
<evidence type="ECO:0000256" key="10">
    <source>
        <dbReference type="ARBA" id="ARBA00023284"/>
    </source>
</evidence>
<dbReference type="SUPFAM" id="SSF55424">
    <property type="entry name" value="FAD/NAD-linked reductases, dimerisation (C-terminal) domain"/>
    <property type="match status" value="1"/>
</dbReference>
<dbReference type="InterPro" id="IPR016156">
    <property type="entry name" value="FAD/NAD-linked_Rdtase_dimer_sf"/>
</dbReference>
<dbReference type="GO" id="GO:0006103">
    <property type="term" value="P:2-oxoglutarate metabolic process"/>
    <property type="evidence" value="ECO:0007669"/>
    <property type="project" value="TreeGrafter"/>
</dbReference>
<dbReference type="PANTHER" id="PTHR22912:SF217">
    <property type="entry name" value="DIHYDROLIPOYL DEHYDROGENASE"/>
    <property type="match status" value="1"/>
</dbReference>
<evidence type="ECO:0000256" key="13">
    <source>
        <dbReference type="PIRSR" id="PIRSR000350-3"/>
    </source>
</evidence>
<sequence>MNGERFDVAILGGGPGGYVAAIRAGQLGLKTALVEKEKVGGTCLHLGCIPTKALLETAEVLLLARRAGEFGVRVSEASLDLKAAMERKDRVVKKNLMGTESLLKKNKVVTIKGEGRLKAKDRIAVTDAVGGTSDVQAGAIVLATGSRVGSLPMVPVDGRVVLSSDDILSLDRVPESLLVIGAGAVGVEFASIYHSFGSKVILIEREPRLVPLEDADISEALQRSFTRQGMEVLVGASIKSVRVEGDQAWSEVETQGKVERYHTERVLMAAGRKPRTDGIGLEALGVTVERGFVRVSEYMETSVPGVYAIGDIVPGPALAHVASHEGIAAVEKIAGRHPHPVNYEAIPSCTYCHPQVASVGMTEAQARASGRAVKIGKFPFIANSKAGILGEGDGFVKAVADASSGELLGVHIIGVLATEQIAESVVARHFEATALELADVVHAHPTLAEATMEAMFATDGRSIHF</sequence>
<feature type="binding site" evidence="13">
    <location>
        <begin position="181"/>
        <end position="188"/>
    </location>
    <ligand>
        <name>NAD(+)</name>
        <dbReference type="ChEBI" id="CHEBI:57540"/>
    </ligand>
</feature>
<dbReference type="FunFam" id="3.30.390.30:FF:000001">
    <property type="entry name" value="Dihydrolipoyl dehydrogenase"/>
    <property type="match status" value="1"/>
</dbReference>
<feature type="binding site" evidence="13">
    <location>
        <position position="271"/>
    </location>
    <ligand>
        <name>NAD(+)</name>
        <dbReference type="ChEBI" id="CHEBI:57540"/>
    </ligand>
</feature>
<comment type="similarity">
    <text evidence="2 15">Belongs to the class-I pyridine nucleotide-disulfide oxidoreductase family.</text>
</comment>
<keyword evidence="8 13" id="KW-0520">NAD</keyword>
<feature type="binding site" evidence="13">
    <location>
        <position position="311"/>
    </location>
    <ligand>
        <name>FAD</name>
        <dbReference type="ChEBI" id="CHEBI:57692"/>
    </ligand>
</feature>